<dbReference type="Pfam" id="PF13573">
    <property type="entry name" value="SprB"/>
    <property type="match status" value="2"/>
</dbReference>
<evidence type="ECO:0000259" key="1">
    <source>
        <dbReference type="Pfam" id="PF18962"/>
    </source>
</evidence>
<evidence type="ECO:0000313" key="3">
    <source>
        <dbReference type="Proteomes" id="UP000198432"/>
    </source>
</evidence>
<organism evidence="2 3">
    <name type="scientific">Pontibacter ummariensis</name>
    <dbReference type="NCBI Taxonomy" id="1610492"/>
    <lineage>
        <taxon>Bacteria</taxon>
        <taxon>Pseudomonadati</taxon>
        <taxon>Bacteroidota</taxon>
        <taxon>Cytophagia</taxon>
        <taxon>Cytophagales</taxon>
        <taxon>Hymenobacteraceae</taxon>
        <taxon>Pontibacter</taxon>
    </lineage>
</organism>
<accession>A0A239KRF1</accession>
<dbReference type="SUPFAM" id="SSF63829">
    <property type="entry name" value="Calcium-dependent phosphotriesterase"/>
    <property type="match status" value="3"/>
</dbReference>
<dbReference type="InterPro" id="IPR011110">
    <property type="entry name" value="Reg_prop"/>
</dbReference>
<dbReference type="Pfam" id="PF07494">
    <property type="entry name" value="Reg_prop"/>
    <property type="match status" value="1"/>
</dbReference>
<reference evidence="3" key="1">
    <citation type="submission" date="2017-06" db="EMBL/GenBank/DDBJ databases">
        <authorList>
            <person name="Varghese N."/>
            <person name="Submissions S."/>
        </authorList>
    </citation>
    <scope>NUCLEOTIDE SEQUENCE [LARGE SCALE GENOMIC DNA]</scope>
    <source>
        <strain evidence="3">NKM1</strain>
    </source>
</reference>
<dbReference type="InterPro" id="IPR015943">
    <property type="entry name" value="WD40/YVTN_repeat-like_dom_sf"/>
</dbReference>
<dbReference type="Pfam" id="PF18962">
    <property type="entry name" value="Por_Secre_tail"/>
    <property type="match status" value="1"/>
</dbReference>
<name>A0A239KRF1_9BACT</name>
<keyword evidence="3" id="KW-1185">Reference proteome</keyword>
<dbReference type="NCBIfam" id="TIGR04183">
    <property type="entry name" value="Por_Secre_tail"/>
    <property type="match status" value="1"/>
</dbReference>
<dbReference type="InterPro" id="IPR026444">
    <property type="entry name" value="Secre_tail"/>
</dbReference>
<evidence type="ECO:0000313" key="2">
    <source>
        <dbReference type="EMBL" id="SNT20312.1"/>
    </source>
</evidence>
<dbReference type="AlphaFoldDB" id="A0A239KRF1"/>
<dbReference type="RefSeq" id="WP_089321472.1">
    <property type="nucleotide sequence ID" value="NZ_FZOQ01000030.1"/>
</dbReference>
<sequence>MKTALLLLFTFLISLLSFGQGRWIDHTSQAALPSLNVRDVLVDSKGNKWFATDNGLTKFDGTNWTTFKAVYQGLRNNDIYALAEGQDGKIWVVTAQDIETFDGAVWEYYDGNDGLLTSTMPNSRYLSIHVAMDGTVWAGSLGGVSHFDGDSWENITDINGISLRYIADIEHDDAGNIWFSLHQQGYEADYVPGIVKYNGITWEAFDLSEETGGYSAFMLNNINGVLWAGQPSYIYKYANGGFTKFNIDLTASGIDNFHLSGEITQDINGVIWIYGTTNESSGLIKTGFVKYDGEIWSFQGFPEVYGVTSTEVDGSFIWVSGRNGAHKVNSGTNTLTNIGTRYGLSGNNAQTLFIDASDNVWIATGAGVERFNGEELIKNEINTVNSIFDIFQDTRENVWFVPRWNNDVYVRSQNGIETFNSTNSLLRDQTIYEAATDKAGNVYFAYCAYDGQGNATGTIVMYDGNQWYNITNQHPNLNDEINKIYATSDGRVWFFGKKGTVIKDGSLWTVNETLPPGALSAVESENGSLWLGYNESRLLHYSAGTITEYDLETLAGTSNFHSLNDLAIDYKGNLWVGGFFQSPNSEPEDYPGLARFNGSSWQSFSKADGLVSDAVTSIETDLSGNVWIGTLYGGVSQLILFSEIVTVSTSNISCHGGNNGSIAITPEGSNAPYRFSIDGGKTFVSENEFSGLTAGNYHILVKDGEGLTAHDEIITLTQPAGVFTWKVSPVSCAGAKDGAIMLSVQNDGTQISYVWHNADGREIATTKDIAALAGGTYSVTASYGDCIVTKTIVVPEPSPLQATLEHLNSCGDAVSGQITVRTVGGTAPFNYSIDGGVTFQTEKTFSGLPVGSYQIIVQDASGCLFTTASVTINQQEKPVPVVTSSGNLALCTGSSVWLKTTQKYEGYEWYDRNGNILSTQDSLEVTTAGIFYTVVYQNQCQATSATVTTTMVTTYDQQAVCIVTVDATTRKNKIVWSKIAGKHVASYNIYKETGTNQYSLIGNVPSSSNNYFIDEASAPMTASERYSVSIMDICGRESAKSAAHKTIYLQANLGVNNSVNLSWDSYEGFSYTQVNVLRGSSVDALQVLATRPANNNTFTDTSPNSAEMVYVIEAVTGYTCEGTSGESALGNQRVLLQNASTRSNPSSAKGTLGVEEGLSIAAGLKVYPNPTESGFTVDLKAGKTIYYIKLLDISGRVVQEVPVSGSKSSVHFERKAKAGLYILEVNDSQGQIYRQRVILQ</sequence>
<proteinExistence type="predicted"/>
<protein>
    <submittedName>
        <fullName evidence="2">Por secretion system C-terminal sorting domain-containing protein</fullName>
    </submittedName>
</protein>
<gene>
    <name evidence="2" type="ORF">SAMN06296052_13069</name>
</gene>
<dbReference type="InterPro" id="IPR025667">
    <property type="entry name" value="SprB_repeat"/>
</dbReference>
<dbReference type="OrthoDB" id="7794186at2"/>
<feature type="domain" description="Secretion system C-terminal sorting" evidence="1">
    <location>
        <begin position="1166"/>
        <end position="1238"/>
    </location>
</feature>
<dbReference type="EMBL" id="FZOQ01000030">
    <property type="protein sequence ID" value="SNT20312.1"/>
    <property type="molecule type" value="Genomic_DNA"/>
</dbReference>
<dbReference type="Gene3D" id="2.130.10.10">
    <property type="entry name" value="YVTN repeat-like/Quinoprotein amine dehydrogenase"/>
    <property type="match status" value="4"/>
</dbReference>
<dbReference type="Proteomes" id="UP000198432">
    <property type="component" value="Unassembled WGS sequence"/>
</dbReference>